<dbReference type="Proteomes" id="UP000184050">
    <property type="component" value="Unassembled WGS sequence"/>
</dbReference>
<reference evidence="1 2" key="1">
    <citation type="submission" date="2016-11" db="EMBL/GenBank/DDBJ databases">
        <authorList>
            <person name="Jaros S."/>
            <person name="Januszkiewicz K."/>
            <person name="Wedrychowicz H."/>
        </authorList>
    </citation>
    <scope>NUCLEOTIDE SEQUENCE [LARGE SCALE GENOMIC DNA]</scope>
    <source>
        <strain evidence="1 2">DSM 27063</strain>
    </source>
</reference>
<keyword evidence="2" id="KW-1185">Reference proteome</keyword>
<dbReference type="EMBL" id="FQZE01000043">
    <property type="protein sequence ID" value="SHJ96068.1"/>
    <property type="molecule type" value="Genomic_DNA"/>
</dbReference>
<name>A0A1M6NJY7_9BACT</name>
<protein>
    <submittedName>
        <fullName evidence="1">Uncharacterized protein</fullName>
    </submittedName>
</protein>
<evidence type="ECO:0000313" key="2">
    <source>
        <dbReference type="Proteomes" id="UP000184050"/>
    </source>
</evidence>
<sequence>MERRITLNNNTIEKKNEINDFENSGNEKQNSLSSGIRIGLDENYPFVRQQFVKIKAAEYATDFEFFLRNQVHVVHHTDKTTSICSNLENRCFKRDNTSPLDDETILKNLSQIHRDIIGFKYGGELVY</sequence>
<gene>
    <name evidence="1" type="ORF">SAMN05444280_14311</name>
</gene>
<organism evidence="1 2">
    <name type="scientific">Tangfeifania diversioriginum</name>
    <dbReference type="NCBI Taxonomy" id="1168035"/>
    <lineage>
        <taxon>Bacteria</taxon>
        <taxon>Pseudomonadati</taxon>
        <taxon>Bacteroidota</taxon>
        <taxon>Bacteroidia</taxon>
        <taxon>Marinilabiliales</taxon>
        <taxon>Prolixibacteraceae</taxon>
        <taxon>Tangfeifania</taxon>
    </lineage>
</organism>
<proteinExistence type="predicted"/>
<accession>A0A1M6NJY7</accession>
<dbReference type="OrthoDB" id="1029566at2"/>
<dbReference type="RefSeq" id="WP_073173559.1">
    <property type="nucleotide sequence ID" value="NZ_FQZE01000043.1"/>
</dbReference>
<evidence type="ECO:0000313" key="1">
    <source>
        <dbReference type="EMBL" id="SHJ96068.1"/>
    </source>
</evidence>
<dbReference type="AlphaFoldDB" id="A0A1M6NJY7"/>